<feature type="transmembrane region" description="Helical" evidence="1">
    <location>
        <begin position="63"/>
        <end position="85"/>
    </location>
</feature>
<keyword evidence="3" id="KW-1185">Reference proteome</keyword>
<protein>
    <submittedName>
        <fullName evidence="2">Uncharacterized protein</fullName>
    </submittedName>
</protein>
<organism evidence="2 3">
    <name type="scientific">Halobacterium hubeiense</name>
    <dbReference type="NCBI Taxonomy" id="1407499"/>
    <lineage>
        <taxon>Archaea</taxon>
        <taxon>Methanobacteriati</taxon>
        <taxon>Methanobacteriota</taxon>
        <taxon>Stenosarchaea group</taxon>
        <taxon>Halobacteria</taxon>
        <taxon>Halobacteriales</taxon>
        <taxon>Halobacteriaceae</taxon>
        <taxon>Halobacterium</taxon>
    </lineage>
</organism>
<dbReference type="RefSeq" id="WP_059057916.1">
    <property type="nucleotide sequence ID" value="NZ_CEML01000001.1"/>
</dbReference>
<proteinExistence type="predicted"/>
<dbReference type="Proteomes" id="UP000066737">
    <property type="component" value="Chromosome I"/>
</dbReference>
<dbReference type="EMBL" id="LN831302">
    <property type="protein sequence ID" value="CQH61961.1"/>
    <property type="molecule type" value="Genomic_DNA"/>
</dbReference>
<accession>A0A0U5H3R7</accession>
<keyword evidence="1" id="KW-0472">Membrane</keyword>
<keyword evidence="1" id="KW-1133">Transmembrane helix</keyword>
<dbReference type="GeneID" id="91108285"/>
<evidence type="ECO:0000313" key="2">
    <source>
        <dbReference type="EMBL" id="CQH61961.1"/>
    </source>
</evidence>
<evidence type="ECO:0000256" key="1">
    <source>
        <dbReference type="SAM" id="Phobius"/>
    </source>
</evidence>
<dbReference type="OrthoDB" id="253079at2157"/>
<dbReference type="STRING" id="1407499.HHUB_3601"/>
<dbReference type="KEGG" id="hhb:Hhub_3601"/>
<sequence>MSLADQFERVGVVVGAVLLVALPLSLAVDAVVGPATPWWQLLVVLAPGFVVGWAAATDDLPVAYGSVWFVCFAGYVLSVATISLLELVPVYEHTTSVLVVLVASFAVAVVADGYR</sequence>
<dbReference type="AlphaFoldDB" id="A0A0U5H3R7"/>
<keyword evidence="1" id="KW-0812">Transmembrane</keyword>
<reference evidence="3" key="1">
    <citation type="journal article" date="2016" name="Environ. Microbiol.">
        <title>The complete genome of a viable archaeum isolated from 123-million-year-old rock salt.</title>
        <authorList>
            <person name="Jaakkola S.T."/>
            <person name="Pfeiffer F."/>
            <person name="Ravantti J.J."/>
            <person name="Guo Q."/>
            <person name="Liu Y."/>
            <person name="Chen X."/>
            <person name="Ma H."/>
            <person name="Yang C."/>
            <person name="Oksanen H.M."/>
            <person name="Bamford D.H."/>
        </authorList>
    </citation>
    <scope>NUCLEOTIDE SEQUENCE</scope>
    <source>
        <strain evidence="3">JI20-1</strain>
    </source>
</reference>
<evidence type="ECO:0000313" key="3">
    <source>
        <dbReference type="Proteomes" id="UP000066737"/>
    </source>
</evidence>
<feature type="transmembrane region" description="Helical" evidence="1">
    <location>
        <begin position="97"/>
        <end position="114"/>
    </location>
</feature>
<feature type="transmembrane region" description="Helical" evidence="1">
    <location>
        <begin position="37"/>
        <end position="56"/>
    </location>
</feature>
<gene>
    <name evidence="2" type="ORF">HHUB_3601</name>
</gene>
<name>A0A0U5H3R7_9EURY</name>